<organism evidence="1 2">
    <name type="scientific">Epilithonimonas hominis</name>
    <dbReference type="NCBI Taxonomy" id="420404"/>
    <lineage>
        <taxon>Bacteria</taxon>
        <taxon>Pseudomonadati</taxon>
        <taxon>Bacteroidota</taxon>
        <taxon>Flavobacteriia</taxon>
        <taxon>Flavobacteriales</taxon>
        <taxon>Weeksellaceae</taxon>
        <taxon>Chryseobacterium group</taxon>
        <taxon>Epilithonimonas</taxon>
    </lineage>
</organism>
<dbReference type="RefSeq" id="WP_123280992.1">
    <property type="nucleotide sequence ID" value="NZ_DALZAR010000016.1"/>
</dbReference>
<dbReference type="EMBL" id="RJTU01000034">
    <property type="protein sequence ID" value="ROI14174.1"/>
    <property type="molecule type" value="Genomic_DNA"/>
</dbReference>
<evidence type="ECO:0000313" key="2">
    <source>
        <dbReference type="Proteomes" id="UP000267623"/>
    </source>
</evidence>
<protein>
    <submittedName>
        <fullName evidence="1">Uncharacterized protein</fullName>
    </submittedName>
</protein>
<comment type="caution">
    <text evidence="1">The sequence shown here is derived from an EMBL/GenBank/DDBJ whole genome shotgun (WGS) entry which is preliminary data.</text>
</comment>
<proteinExistence type="predicted"/>
<dbReference type="AlphaFoldDB" id="A0A3N0X9U7"/>
<sequence>MKQPKNRFNLIYFTLDPLLTEEIKKVNQQININTGFISSKKYNTNSFKVKVYDKVSTPFIDTTLFENEQ</sequence>
<reference evidence="2" key="1">
    <citation type="submission" date="2018-11" db="EMBL/GenBank/DDBJ databases">
        <title>Proposal to divide the Flavobacteriaceae and reorganize its genera based on Amino Acid Identity values calculated from whole genome sequences.</title>
        <authorList>
            <person name="Nicholson A.C."/>
            <person name="Gulvik C.A."/>
            <person name="Whitney A.M."/>
            <person name="Humrighouse B.W."/>
            <person name="Bell M."/>
            <person name="Holmes B."/>
            <person name="Steigerwalt A."/>
            <person name="Villarma A."/>
            <person name="Sheth M."/>
            <person name="Batra D."/>
            <person name="Pryor J."/>
            <person name="Bernardet J.-F."/>
            <person name="Hugo C."/>
            <person name="Kampfer P."/>
            <person name="Newman J."/>
            <person name="Mcquiston J."/>
        </authorList>
    </citation>
    <scope>NUCLEOTIDE SEQUENCE [LARGE SCALE GENOMIC DNA]</scope>
    <source>
        <strain evidence="2">DSM 22165</strain>
    </source>
</reference>
<evidence type="ECO:0000313" key="1">
    <source>
        <dbReference type="EMBL" id="ROI14174.1"/>
    </source>
</evidence>
<dbReference type="Proteomes" id="UP000267623">
    <property type="component" value="Unassembled WGS sequence"/>
</dbReference>
<gene>
    <name evidence="1" type="ORF">EGH73_05395</name>
</gene>
<name>A0A3N0X9U7_9FLAO</name>
<accession>A0A3N0X9U7</accession>